<reference evidence="4 5" key="1">
    <citation type="submission" date="2020-07" db="EMBL/GenBank/DDBJ databases">
        <authorList>
            <person name="Feng X."/>
        </authorList>
    </citation>
    <scope>NUCLEOTIDE SEQUENCE [LARGE SCALE GENOMIC DNA]</scope>
    <source>
        <strain evidence="4 5">JCM14086</strain>
    </source>
</reference>
<dbReference type="GO" id="GO:0016740">
    <property type="term" value="F:transferase activity"/>
    <property type="evidence" value="ECO:0007669"/>
    <property type="project" value="UniProtKB-KW"/>
</dbReference>
<dbReference type="PANTHER" id="PTHR42693:SF53">
    <property type="entry name" value="ENDO-4-O-SULFATASE"/>
    <property type="match status" value="1"/>
</dbReference>
<dbReference type="AlphaFoldDB" id="A0A7X1B0E5"/>
<gene>
    <name evidence="4" type="ORF">H5P30_15835</name>
</gene>
<evidence type="ECO:0000313" key="5">
    <source>
        <dbReference type="Proteomes" id="UP000525652"/>
    </source>
</evidence>
<keyword evidence="2 4" id="KW-0378">Hydrolase</keyword>
<dbReference type="SUPFAM" id="SSF53649">
    <property type="entry name" value="Alkaline phosphatase-like"/>
    <property type="match status" value="1"/>
</dbReference>
<organism evidence="4 5">
    <name type="scientific">Puniceicoccus vermicola</name>
    <dbReference type="NCBI Taxonomy" id="388746"/>
    <lineage>
        <taxon>Bacteria</taxon>
        <taxon>Pseudomonadati</taxon>
        <taxon>Verrucomicrobiota</taxon>
        <taxon>Opitutia</taxon>
        <taxon>Puniceicoccales</taxon>
        <taxon>Puniceicoccaceae</taxon>
        <taxon>Puniceicoccus</taxon>
    </lineage>
</organism>
<keyword evidence="4" id="KW-0808">Transferase</keyword>
<keyword evidence="5" id="KW-1185">Reference proteome</keyword>
<feature type="domain" description="Sulfatase N-terminal" evidence="3">
    <location>
        <begin position="5"/>
        <end position="352"/>
    </location>
</feature>
<comment type="caution">
    <text evidence="4">The sequence shown here is derived from an EMBL/GenBank/DDBJ whole genome shotgun (WGS) entry which is preliminary data.</text>
</comment>
<evidence type="ECO:0000256" key="2">
    <source>
        <dbReference type="ARBA" id="ARBA00022801"/>
    </source>
</evidence>
<evidence type="ECO:0000313" key="4">
    <source>
        <dbReference type="EMBL" id="MBC2603252.1"/>
    </source>
</evidence>
<dbReference type="PANTHER" id="PTHR42693">
    <property type="entry name" value="ARYLSULFATASE FAMILY MEMBER"/>
    <property type="match status" value="1"/>
</dbReference>
<dbReference type="Pfam" id="PF00884">
    <property type="entry name" value="Sulfatase"/>
    <property type="match status" value="1"/>
</dbReference>
<evidence type="ECO:0000256" key="1">
    <source>
        <dbReference type="ARBA" id="ARBA00008779"/>
    </source>
</evidence>
<dbReference type="RefSeq" id="WP_185693884.1">
    <property type="nucleotide sequence ID" value="NZ_JACHVA010000124.1"/>
</dbReference>
<sequence>MKRHPNVIVCLSDQWRAFEAGCYGNQAIQTPHLDRLAEEGIRFETAVSNFPVCTPARSEVISGQHYRTCSPISCNTNELWPEKSRTWFPQPTIAERFREANYETALIGKWHMGPEPLLCGFDSAIYPCIVHRHYDQEYVENGGEPFRVGEFGPNYEKRRLSDFLGQTRENPFFLYYNISQPHMPLGEGNLPNQFRGLYEKDQLPLRPNVFRDGVMADCDEWFWTYLDPDFWYRTMVLGEKPRETDHPPEGYNLRDLYRDYYEMVTCADEQLGHLMDELRRLGLAEDTILVFSSDHGDNLGSHHLFNKGQLIEESIRVPLVYWAPDRYAPRVERKRLGQLIDIMPTMLDLAGIGVPEGLHGRSIRSVLEGSESEGEQNLAFIETPGGEIGVRSSIHMLGAKIDPESNSILEDEMIFYDLEQDPFEENNIAGNLDSLPLQNALFQRLQSWHAKTPRFASTGVGNE</sequence>
<dbReference type="Gene3D" id="3.40.720.10">
    <property type="entry name" value="Alkaline Phosphatase, subunit A"/>
    <property type="match status" value="1"/>
</dbReference>
<proteinExistence type="inferred from homology"/>
<comment type="similarity">
    <text evidence="1">Belongs to the sulfatase family.</text>
</comment>
<protein>
    <submittedName>
        <fullName evidence="4">Sulfatase-like hydrolase/transferase</fullName>
    </submittedName>
</protein>
<dbReference type="GO" id="GO:0004065">
    <property type="term" value="F:arylsulfatase activity"/>
    <property type="evidence" value="ECO:0007669"/>
    <property type="project" value="TreeGrafter"/>
</dbReference>
<evidence type="ECO:0000259" key="3">
    <source>
        <dbReference type="Pfam" id="PF00884"/>
    </source>
</evidence>
<accession>A0A7X1B0E5</accession>
<name>A0A7X1B0E5_9BACT</name>
<dbReference type="InterPro" id="IPR000917">
    <property type="entry name" value="Sulfatase_N"/>
</dbReference>
<dbReference type="InterPro" id="IPR050738">
    <property type="entry name" value="Sulfatase"/>
</dbReference>
<dbReference type="Proteomes" id="UP000525652">
    <property type="component" value="Unassembled WGS sequence"/>
</dbReference>
<dbReference type="InterPro" id="IPR017850">
    <property type="entry name" value="Alkaline_phosphatase_core_sf"/>
</dbReference>
<dbReference type="EMBL" id="JACHVA010000124">
    <property type="protein sequence ID" value="MBC2603252.1"/>
    <property type="molecule type" value="Genomic_DNA"/>
</dbReference>